<dbReference type="SUPFAM" id="SSF53474">
    <property type="entry name" value="alpha/beta-Hydrolases"/>
    <property type="match status" value="1"/>
</dbReference>
<evidence type="ECO:0000313" key="1">
    <source>
        <dbReference type="EMBL" id="KAB7658698.1"/>
    </source>
</evidence>
<protein>
    <recommendedName>
        <fullName evidence="3">Alpha/beta hydrolase</fullName>
    </recommendedName>
</protein>
<dbReference type="AlphaFoldDB" id="A0A6I1EIJ2"/>
<reference evidence="1 2" key="1">
    <citation type="submission" date="2019-10" db="EMBL/GenBank/DDBJ databases">
        <title>Genome diversity of Sutterella seckii.</title>
        <authorList>
            <person name="Chaplin A.V."/>
            <person name="Sokolova S.R."/>
            <person name="Mosin K.A."/>
            <person name="Ivanova E.L."/>
            <person name="Kochetkova T.O."/>
            <person name="Goltsov A.Y."/>
            <person name="Trofimov D.Y."/>
            <person name="Efimov B.A."/>
        </authorList>
    </citation>
    <scope>NUCLEOTIDE SEQUENCE [LARGE SCALE GENOMIC DNA]</scope>
    <source>
        <strain evidence="1 2">ASD393</strain>
    </source>
</reference>
<accession>A0A6I1EIJ2</accession>
<name>A0A6I1EIJ2_9BURK</name>
<proteinExistence type="predicted"/>
<organism evidence="1 2">
    <name type="scientific">Sutterella seckii</name>
    <dbReference type="NCBI Taxonomy" id="1944635"/>
    <lineage>
        <taxon>Bacteria</taxon>
        <taxon>Pseudomonadati</taxon>
        <taxon>Pseudomonadota</taxon>
        <taxon>Betaproteobacteria</taxon>
        <taxon>Burkholderiales</taxon>
        <taxon>Sutterellaceae</taxon>
        <taxon>Sutterella</taxon>
    </lineage>
</organism>
<evidence type="ECO:0008006" key="3">
    <source>
        <dbReference type="Google" id="ProtNLM"/>
    </source>
</evidence>
<sequence>MKLAIENAWTAFPKTLTGGNDFNGLLKDAPKLSGKAPVLVFVHGSGGINPQIKLFQKWLAETLGVASIMLDSMQLLDRMKYSSPIPPEEYEKVHALRASELKAAVYYVSKAPWFDGRLAIAGTSEGGVTVARYQAAANAPKEKARIIFSWSCEDNYHVTAHRTAIPNDLPVLNVMSATDKFFSASNPYIGNKAAVGHCGKALANNPNAEIVLIPKAPHTLLNLTQTHEVVEGFLKDRLLK</sequence>
<dbReference type="RefSeq" id="WP_152158488.1">
    <property type="nucleotide sequence ID" value="NZ_WEHX01000044.1"/>
</dbReference>
<evidence type="ECO:0000313" key="2">
    <source>
        <dbReference type="Proteomes" id="UP000430564"/>
    </source>
</evidence>
<dbReference type="EMBL" id="WEHX01000044">
    <property type="protein sequence ID" value="KAB7658698.1"/>
    <property type="molecule type" value="Genomic_DNA"/>
</dbReference>
<dbReference type="InterPro" id="IPR029058">
    <property type="entry name" value="AB_hydrolase_fold"/>
</dbReference>
<comment type="caution">
    <text evidence="1">The sequence shown here is derived from an EMBL/GenBank/DDBJ whole genome shotgun (WGS) entry which is preliminary data.</text>
</comment>
<dbReference type="OrthoDB" id="5353055at2"/>
<dbReference type="Gene3D" id="3.40.50.1820">
    <property type="entry name" value="alpha/beta hydrolase"/>
    <property type="match status" value="1"/>
</dbReference>
<gene>
    <name evidence="1" type="ORF">GBM95_07230</name>
</gene>
<dbReference type="Proteomes" id="UP000430564">
    <property type="component" value="Unassembled WGS sequence"/>
</dbReference>